<organism evidence="1 2">
    <name type="scientific">Bradyrhizobium yuanmingense</name>
    <dbReference type="NCBI Taxonomy" id="108015"/>
    <lineage>
        <taxon>Bacteria</taxon>
        <taxon>Pseudomonadati</taxon>
        <taxon>Pseudomonadota</taxon>
        <taxon>Alphaproteobacteria</taxon>
        <taxon>Hyphomicrobiales</taxon>
        <taxon>Nitrobacteraceae</taxon>
        <taxon>Bradyrhizobium</taxon>
    </lineage>
</organism>
<proteinExistence type="predicted"/>
<dbReference type="AlphaFoldDB" id="A0A1C3XBK2"/>
<evidence type="ECO:0000313" key="1">
    <source>
        <dbReference type="EMBL" id="SCB49652.1"/>
    </source>
</evidence>
<protein>
    <recommendedName>
        <fullName evidence="3">DUF1835 domain-containing protein</fullName>
    </recommendedName>
</protein>
<dbReference type="Proteomes" id="UP000183174">
    <property type="component" value="Unassembled WGS sequence"/>
</dbReference>
<reference evidence="1 2" key="1">
    <citation type="submission" date="2016-08" db="EMBL/GenBank/DDBJ databases">
        <authorList>
            <person name="Seilhamer J.J."/>
        </authorList>
    </citation>
    <scope>NUCLEOTIDE SEQUENCE [LARGE SCALE GENOMIC DNA]</scope>
    <source>
        <strain evidence="1 2">CCBAU 10071</strain>
    </source>
</reference>
<name>A0A1C3XBK2_9BRAD</name>
<evidence type="ECO:0008006" key="3">
    <source>
        <dbReference type="Google" id="ProtNLM"/>
    </source>
</evidence>
<sequence>MSHLILATNDRAEDTLRQSGVANVALGFYPRFVLGELPSDEQLLRGLERRSEKHRNPGDHWLDDVCRGALDGFGTRDIGLFELCEKFDSIEIWVDARPNDQLVLVWLLDLIRPHREITSKLSLVHADDTIANNTPESVAKWKLPAFKVTENHLVTASRAWRAYRAETPESCFDLLMTDLMLLPRLRSALIAVLEELPDSVTGLGATEMDLLDSVNDGQTDPRLVQHARWLRDVFGENDARDALLELGAYSAPSLLLGDPAFDNEDRYFGRSEWRLTLTELGRSLLAREDDMWRHNAIKRWWGGTELTNERLWRWDRESRLLVAP</sequence>
<accession>A0A1C3XBK2</accession>
<gene>
    <name evidence="1" type="ORF">GA0061099_1011125</name>
</gene>
<dbReference type="RefSeq" id="WP_036027867.1">
    <property type="nucleotide sequence ID" value="NZ_FMAE01000011.1"/>
</dbReference>
<dbReference type="EMBL" id="FMAE01000011">
    <property type="protein sequence ID" value="SCB49652.1"/>
    <property type="molecule type" value="Genomic_DNA"/>
</dbReference>
<evidence type="ECO:0000313" key="2">
    <source>
        <dbReference type="Proteomes" id="UP000183174"/>
    </source>
</evidence>